<keyword evidence="2" id="KW-0812">Transmembrane</keyword>
<dbReference type="InterPro" id="IPR026371">
    <property type="entry name" value="PGF_CTERM"/>
</dbReference>
<keyword evidence="2" id="KW-0472">Membrane</keyword>
<dbReference type="EMBL" id="JAMQCP010000002">
    <property type="protein sequence ID" value="MDS0253810.1"/>
    <property type="molecule type" value="Genomic_DNA"/>
</dbReference>
<name>A0ABU2F187_HALAR</name>
<organism evidence="3 4">
    <name type="scientific">Haloarcula argentinensis</name>
    <dbReference type="NCBI Taxonomy" id="43776"/>
    <lineage>
        <taxon>Archaea</taxon>
        <taxon>Methanobacteriati</taxon>
        <taxon>Methanobacteriota</taxon>
        <taxon>Stenosarchaea group</taxon>
        <taxon>Halobacteria</taxon>
        <taxon>Halobacteriales</taxon>
        <taxon>Haloarculaceae</taxon>
        <taxon>Haloarcula</taxon>
    </lineage>
</organism>
<reference evidence="3 4" key="1">
    <citation type="submission" date="2022-06" db="EMBL/GenBank/DDBJ databases">
        <title>Haloarcula sp. a new haloarchaeum isolate from saline soil.</title>
        <authorList>
            <person name="Strakova D."/>
            <person name="Galisteo C."/>
            <person name="Sanchez-Porro C."/>
            <person name="Ventosa A."/>
        </authorList>
    </citation>
    <scope>NUCLEOTIDE SEQUENCE [LARGE SCALE GENOMIC DNA]</scope>
    <source>
        <strain evidence="3 4">JCM 15760</strain>
    </source>
</reference>
<evidence type="ECO:0000313" key="3">
    <source>
        <dbReference type="EMBL" id="MDS0253810.1"/>
    </source>
</evidence>
<dbReference type="NCBIfam" id="TIGR04126">
    <property type="entry name" value="PGF_CTERM"/>
    <property type="match status" value="1"/>
</dbReference>
<proteinExistence type="predicted"/>
<dbReference type="Proteomes" id="UP001248536">
    <property type="component" value="Unassembled WGS sequence"/>
</dbReference>
<sequence>MTRIVPAIGLAALIVLSGCVTATVDSTVAADGTVSEYDLTLEMSPSAYDGLQSQAQQEGYDSVEGYLLADVNTSRMSNHTYEQELEGENVTLSMTFTDWNPGPESDVSVNASEGNVTYEDRTFVTANEDTDVAFGDGVAVEYRLAMPADVSSSNADIVQNETAVWEYAADEPVEEPIRATSPAPSSAFGPGMGIPVAVVALLGAALLASRD</sequence>
<feature type="transmembrane region" description="Helical" evidence="2">
    <location>
        <begin position="187"/>
        <end position="208"/>
    </location>
</feature>
<evidence type="ECO:0000313" key="4">
    <source>
        <dbReference type="Proteomes" id="UP001248536"/>
    </source>
</evidence>
<accession>A0ABU2F187</accession>
<keyword evidence="4" id="KW-1185">Reference proteome</keyword>
<comment type="caution">
    <text evidence="3">The sequence shown here is derived from an EMBL/GenBank/DDBJ whole genome shotgun (WGS) entry which is preliminary data.</text>
</comment>
<keyword evidence="2" id="KW-1133">Transmembrane helix</keyword>
<dbReference type="RefSeq" id="WP_005538363.1">
    <property type="nucleotide sequence ID" value="NZ_BAABDY010000004.1"/>
</dbReference>
<evidence type="ECO:0000256" key="1">
    <source>
        <dbReference type="ARBA" id="ARBA00022729"/>
    </source>
</evidence>
<protein>
    <submittedName>
        <fullName evidence="3">PGF-CTERM sorting domain-containing protein</fullName>
    </submittedName>
</protein>
<evidence type="ECO:0000256" key="2">
    <source>
        <dbReference type="SAM" id="Phobius"/>
    </source>
</evidence>
<dbReference type="PROSITE" id="PS51257">
    <property type="entry name" value="PROKAR_LIPOPROTEIN"/>
    <property type="match status" value="1"/>
</dbReference>
<keyword evidence="1" id="KW-0732">Signal</keyword>
<gene>
    <name evidence="3" type="ORF">NC662_08830</name>
</gene>